<feature type="transmembrane region" description="Helical" evidence="1">
    <location>
        <begin position="168"/>
        <end position="193"/>
    </location>
</feature>
<evidence type="ECO:0008006" key="4">
    <source>
        <dbReference type="Google" id="ProtNLM"/>
    </source>
</evidence>
<comment type="caution">
    <text evidence="2">The sequence shown here is derived from an EMBL/GenBank/DDBJ whole genome shotgun (WGS) entry which is preliminary data.</text>
</comment>
<accession>A0ABU8UEZ7</accession>
<evidence type="ECO:0000313" key="2">
    <source>
        <dbReference type="EMBL" id="MEJ8646469.1"/>
    </source>
</evidence>
<keyword evidence="3" id="KW-1185">Reference proteome</keyword>
<feature type="transmembrane region" description="Helical" evidence="1">
    <location>
        <begin position="130"/>
        <end position="156"/>
    </location>
</feature>
<keyword evidence="1" id="KW-0472">Membrane</keyword>
<dbReference type="Proteomes" id="UP001382904">
    <property type="component" value="Unassembled WGS sequence"/>
</dbReference>
<keyword evidence="1" id="KW-0812">Transmembrane</keyword>
<proteinExistence type="predicted"/>
<evidence type="ECO:0000256" key="1">
    <source>
        <dbReference type="SAM" id="Phobius"/>
    </source>
</evidence>
<name>A0ABU8UEZ7_9ACTN</name>
<keyword evidence="1" id="KW-1133">Transmembrane helix</keyword>
<organism evidence="2 3">
    <name type="scientific">Streptomyces caledonius</name>
    <dbReference type="NCBI Taxonomy" id="3134107"/>
    <lineage>
        <taxon>Bacteria</taxon>
        <taxon>Bacillati</taxon>
        <taxon>Actinomycetota</taxon>
        <taxon>Actinomycetes</taxon>
        <taxon>Kitasatosporales</taxon>
        <taxon>Streptomycetaceae</taxon>
        <taxon>Streptomyces</taxon>
    </lineage>
</organism>
<gene>
    <name evidence="2" type="ORF">WKI68_44740</name>
</gene>
<evidence type="ECO:0000313" key="3">
    <source>
        <dbReference type="Proteomes" id="UP001382904"/>
    </source>
</evidence>
<sequence length="226" mass="24249">MCLLGGLVCLSLAAVVLLLVPDIRAREHAHRTARPCPTSLPAEAVDCALEFPATVADVRTVTVGRASLDYEARLISERSEPFRVRFDADRPIAAGLRPGDQVTARLWRGDVTSVSRLDATQATTRAPGGAIGWALASGWLLAAVAVHALWCGTWILRHTESYRAGRTSPLTIAAAVLAGMLPIVLLAVTVTYLFHGPPWLPPLLGVCCLAAIRKWLRPSDARHAAR</sequence>
<dbReference type="EMBL" id="JBBKAM010000005">
    <property type="protein sequence ID" value="MEJ8646469.1"/>
    <property type="molecule type" value="Genomic_DNA"/>
</dbReference>
<protein>
    <recommendedName>
        <fullName evidence="4">Integral membrane protein</fullName>
    </recommendedName>
</protein>
<reference evidence="2 3" key="1">
    <citation type="submission" date="2024-03" db="EMBL/GenBank/DDBJ databases">
        <title>Novel Streptomyces species of biotechnological and ecological value are a feature of Machair soil.</title>
        <authorList>
            <person name="Prole J.R."/>
            <person name="Goodfellow M."/>
            <person name="Allenby N."/>
            <person name="Ward A.C."/>
        </authorList>
    </citation>
    <scope>NUCLEOTIDE SEQUENCE [LARGE SCALE GENOMIC DNA]</scope>
    <source>
        <strain evidence="2 3">MS1.HAVA.3</strain>
    </source>
</reference>